<dbReference type="EC" id="3.1.1.-" evidence="3"/>
<keyword evidence="2 3" id="KW-0378">Hydrolase</keyword>
<dbReference type="InterPro" id="IPR051093">
    <property type="entry name" value="Neuroligin/BSAL"/>
</dbReference>
<dbReference type="OrthoDB" id="408631at2759"/>
<accession>R7UQ81</accession>
<proteinExistence type="inferred from homology"/>
<dbReference type="EMBL" id="AMQN01007564">
    <property type="status" value="NOT_ANNOTATED_CDS"/>
    <property type="molecule type" value="Genomic_DNA"/>
</dbReference>
<feature type="domain" description="Carboxylesterase type B" evidence="4">
    <location>
        <begin position="2"/>
        <end position="497"/>
    </location>
</feature>
<dbReference type="SUPFAM" id="SSF53474">
    <property type="entry name" value="alpha/beta-Hydrolases"/>
    <property type="match status" value="1"/>
</dbReference>
<evidence type="ECO:0000313" key="7">
    <source>
        <dbReference type="Proteomes" id="UP000014760"/>
    </source>
</evidence>
<reference evidence="7" key="1">
    <citation type="submission" date="2012-12" db="EMBL/GenBank/DDBJ databases">
        <authorList>
            <person name="Hellsten U."/>
            <person name="Grimwood J."/>
            <person name="Chapman J.A."/>
            <person name="Shapiro H."/>
            <person name="Aerts A."/>
            <person name="Otillar R.P."/>
            <person name="Terry A.Y."/>
            <person name="Boore J.L."/>
            <person name="Simakov O."/>
            <person name="Marletaz F."/>
            <person name="Cho S.-J."/>
            <person name="Edsinger-Gonzales E."/>
            <person name="Havlak P."/>
            <person name="Kuo D.-H."/>
            <person name="Larsson T."/>
            <person name="Lv J."/>
            <person name="Arendt D."/>
            <person name="Savage R."/>
            <person name="Osoegawa K."/>
            <person name="de Jong P."/>
            <person name="Lindberg D.R."/>
            <person name="Seaver E.C."/>
            <person name="Weisblat D.A."/>
            <person name="Putnam N.H."/>
            <person name="Grigoriev I.V."/>
            <person name="Rokhsar D.S."/>
        </authorList>
    </citation>
    <scope>NUCLEOTIDE SEQUENCE</scope>
    <source>
        <strain evidence="7">I ESC-2004</strain>
    </source>
</reference>
<evidence type="ECO:0000256" key="2">
    <source>
        <dbReference type="ARBA" id="ARBA00022801"/>
    </source>
</evidence>
<evidence type="ECO:0000259" key="4">
    <source>
        <dbReference type="Pfam" id="PF00135"/>
    </source>
</evidence>
<dbReference type="PANTHER" id="PTHR43903">
    <property type="entry name" value="NEUROLIGIN"/>
    <property type="match status" value="1"/>
</dbReference>
<dbReference type="EnsemblMetazoa" id="CapteT83097">
    <property type="protein sequence ID" value="CapteP83097"/>
    <property type="gene ID" value="CapteG83097"/>
</dbReference>
<evidence type="ECO:0000256" key="3">
    <source>
        <dbReference type="RuleBase" id="RU361235"/>
    </source>
</evidence>
<dbReference type="OMA" id="HEMIADW"/>
<protein>
    <recommendedName>
        <fullName evidence="3">Carboxylic ester hydrolase</fullName>
        <ecNumber evidence="3">3.1.1.-</ecNumber>
    </recommendedName>
</protein>
<name>R7UQ81_CAPTE</name>
<organism evidence="5">
    <name type="scientific">Capitella teleta</name>
    <name type="common">Polychaete worm</name>
    <dbReference type="NCBI Taxonomy" id="283909"/>
    <lineage>
        <taxon>Eukaryota</taxon>
        <taxon>Metazoa</taxon>
        <taxon>Spiralia</taxon>
        <taxon>Lophotrochozoa</taxon>
        <taxon>Annelida</taxon>
        <taxon>Polychaeta</taxon>
        <taxon>Sedentaria</taxon>
        <taxon>Scolecida</taxon>
        <taxon>Capitellidae</taxon>
        <taxon>Capitella</taxon>
    </lineage>
</organism>
<evidence type="ECO:0000313" key="5">
    <source>
        <dbReference type="EMBL" id="ELU06077.1"/>
    </source>
</evidence>
<comment type="similarity">
    <text evidence="1 3">Belongs to the type-B carboxylesterase/lipase family.</text>
</comment>
<dbReference type="InterPro" id="IPR019826">
    <property type="entry name" value="Carboxylesterase_B_AS"/>
</dbReference>
<gene>
    <name evidence="5" type="ORF">CAPTEDRAFT_83097</name>
</gene>
<dbReference type="STRING" id="283909.R7UQ81"/>
<dbReference type="Gene3D" id="3.40.50.1820">
    <property type="entry name" value="alpha/beta hydrolase"/>
    <property type="match status" value="1"/>
</dbReference>
<dbReference type="PROSITE" id="PS00122">
    <property type="entry name" value="CARBOXYLESTERASE_B_1"/>
    <property type="match status" value="1"/>
</dbReference>
<dbReference type="HOGENOM" id="CLU_006586_13_0_1"/>
<dbReference type="Proteomes" id="UP000014760">
    <property type="component" value="Unassembled WGS sequence"/>
</dbReference>
<dbReference type="AlphaFoldDB" id="R7UQ81"/>
<dbReference type="EMBL" id="KB300950">
    <property type="protein sequence ID" value="ELU06077.1"/>
    <property type="molecule type" value="Genomic_DNA"/>
</dbReference>
<feature type="non-terminal residue" evidence="5">
    <location>
        <position position="502"/>
    </location>
</feature>
<reference evidence="5 7" key="2">
    <citation type="journal article" date="2013" name="Nature">
        <title>Insights into bilaterian evolution from three spiralian genomes.</title>
        <authorList>
            <person name="Simakov O."/>
            <person name="Marletaz F."/>
            <person name="Cho S.J."/>
            <person name="Edsinger-Gonzales E."/>
            <person name="Havlak P."/>
            <person name="Hellsten U."/>
            <person name="Kuo D.H."/>
            <person name="Larsson T."/>
            <person name="Lv J."/>
            <person name="Arendt D."/>
            <person name="Savage R."/>
            <person name="Osoegawa K."/>
            <person name="de Jong P."/>
            <person name="Grimwood J."/>
            <person name="Chapman J.A."/>
            <person name="Shapiro H."/>
            <person name="Aerts A."/>
            <person name="Otillar R.P."/>
            <person name="Terry A.Y."/>
            <person name="Boore J.L."/>
            <person name="Grigoriev I.V."/>
            <person name="Lindberg D.R."/>
            <person name="Seaver E.C."/>
            <person name="Weisblat D.A."/>
            <person name="Putnam N.H."/>
            <person name="Rokhsar D.S."/>
        </authorList>
    </citation>
    <scope>NUCLEOTIDE SEQUENCE</scope>
    <source>
        <strain evidence="5 7">I ESC-2004</strain>
    </source>
</reference>
<dbReference type="InterPro" id="IPR029058">
    <property type="entry name" value="AB_hydrolase_fold"/>
</dbReference>
<dbReference type="ESTHER" id="capte-r7uq81">
    <property type="family name" value="Carb_B_Annelida"/>
</dbReference>
<dbReference type="GO" id="GO:0016787">
    <property type="term" value="F:hydrolase activity"/>
    <property type="evidence" value="ECO:0007669"/>
    <property type="project" value="UniProtKB-KW"/>
</dbReference>
<reference evidence="6" key="3">
    <citation type="submission" date="2015-06" db="UniProtKB">
        <authorList>
            <consortium name="EnsemblMetazoa"/>
        </authorList>
    </citation>
    <scope>IDENTIFICATION</scope>
</reference>
<sequence length="502" mass="55601">IVGTTSHAKDSHTPIFNFRGIPYAAPPVGPLRFQPPEPIALWEGVHDGKHFGPICIQDLRYAKSVHFMFSFPENMSEDCLSLNIWSPSLNKEACLPVMVYIHGGSFLIGTGEVYDGTALCTLHGVIVVTINYRLGLLGFLFNEAAGIRGNMGLLDQIAALKWVQKYIRHFGGDANNVTVFGESAGAISIASLVLSPLATGLFHRAICQSGTMLYPSAAWTPTQANKYWLKRLQAKGLSGDHPSVVKSFLSNLDPYSFVESIKTSCHVIDGSFLPAEPKALMTSKRINPVPLLIGFNQCEGYDFMIPIVGSEGLKSLARAREIIEFLVTKAFFRGLANSADVIQLLMKEYVLSLGDATEDVVMEALVHLYGDLLFVAPSLLQAELQSDVSPTYVYEFAHRLSVSTTPSWCLSKHGEEIPFVFGEPFLDRFPDGIWSEDEKRLSRLIMASWAAFAKHGDPNNNFLPAQWSKFEQEKSYCHLTASPSVLTDRQSRRMDFWNNVIP</sequence>
<keyword evidence="7" id="KW-1185">Reference proteome</keyword>
<evidence type="ECO:0000256" key="1">
    <source>
        <dbReference type="ARBA" id="ARBA00005964"/>
    </source>
</evidence>
<evidence type="ECO:0000313" key="6">
    <source>
        <dbReference type="EnsemblMetazoa" id="CapteP83097"/>
    </source>
</evidence>
<dbReference type="Pfam" id="PF00135">
    <property type="entry name" value="COesterase"/>
    <property type="match status" value="1"/>
</dbReference>
<feature type="non-terminal residue" evidence="5">
    <location>
        <position position="1"/>
    </location>
</feature>
<dbReference type="InterPro" id="IPR002018">
    <property type="entry name" value="CarbesteraseB"/>
</dbReference>